<dbReference type="AlphaFoldDB" id="A0A316AES8"/>
<gene>
    <name evidence="1" type="ORF">BXY45_102237</name>
</gene>
<protein>
    <submittedName>
        <fullName evidence="1">Uncharacterized protein</fullName>
    </submittedName>
</protein>
<comment type="caution">
    <text evidence="1">The sequence shown here is derived from an EMBL/GenBank/DDBJ whole genome shotgun (WGS) entry which is preliminary data.</text>
</comment>
<proteinExistence type="predicted"/>
<name>A0A316AES8_9ACTN</name>
<organism evidence="1 2">
    <name type="scientific">Quadrisphaera granulorum</name>
    <dbReference type="NCBI Taxonomy" id="317664"/>
    <lineage>
        <taxon>Bacteria</taxon>
        <taxon>Bacillati</taxon>
        <taxon>Actinomycetota</taxon>
        <taxon>Actinomycetes</taxon>
        <taxon>Kineosporiales</taxon>
        <taxon>Kineosporiaceae</taxon>
        <taxon>Quadrisphaera</taxon>
    </lineage>
</organism>
<reference evidence="1 2" key="1">
    <citation type="submission" date="2018-03" db="EMBL/GenBank/DDBJ databases">
        <title>Genomic Encyclopedia of Archaeal and Bacterial Type Strains, Phase II (KMG-II): from individual species to whole genera.</title>
        <authorList>
            <person name="Goeker M."/>
        </authorList>
    </citation>
    <scope>NUCLEOTIDE SEQUENCE [LARGE SCALE GENOMIC DNA]</scope>
    <source>
        <strain evidence="1 2">DSM 44889</strain>
    </source>
</reference>
<dbReference type="Proteomes" id="UP000245469">
    <property type="component" value="Unassembled WGS sequence"/>
</dbReference>
<accession>A0A316AES8</accession>
<dbReference type="EMBL" id="QGDQ01000002">
    <property type="protein sequence ID" value="PWJ55869.1"/>
    <property type="molecule type" value="Genomic_DNA"/>
</dbReference>
<sequence length="56" mass="5839">MDVYADDAAATELVEEYVGAPAFQEALRNTVGLLRSSGGELEGDYLATACADQPSS</sequence>
<evidence type="ECO:0000313" key="1">
    <source>
        <dbReference type="EMBL" id="PWJ55869.1"/>
    </source>
</evidence>
<evidence type="ECO:0000313" key="2">
    <source>
        <dbReference type="Proteomes" id="UP000245469"/>
    </source>
</evidence>
<keyword evidence="2" id="KW-1185">Reference proteome</keyword>